<feature type="region of interest" description="Disordered" evidence="1">
    <location>
        <begin position="16"/>
        <end position="75"/>
    </location>
</feature>
<proteinExistence type="predicted"/>
<reference evidence="2 3" key="1">
    <citation type="submission" date="2014-06" db="EMBL/GenBank/DDBJ databases">
        <authorList>
            <consortium name="DOE Joint Genome Institute"/>
            <person name="Kuo A."/>
            <person name="Kohler A."/>
            <person name="Nagy L.G."/>
            <person name="Floudas D."/>
            <person name="Copeland A."/>
            <person name="Barry K.W."/>
            <person name="Cichocki N."/>
            <person name="Veneault-Fourrey C."/>
            <person name="LaButti K."/>
            <person name="Lindquist E.A."/>
            <person name="Lipzen A."/>
            <person name="Lundell T."/>
            <person name="Morin E."/>
            <person name="Murat C."/>
            <person name="Sun H."/>
            <person name="Tunlid A."/>
            <person name="Henrissat B."/>
            <person name="Grigoriev I.V."/>
            <person name="Hibbett D.S."/>
            <person name="Martin F."/>
            <person name="Nordberg H.P."/>
            <person name="Cantor M.N."/>
            <person name="Hua S.X."/>
        </authorList>
    </citation>
    <scope>NUCLEOTIDE SEQUENCE [LARGE SCALE GENOMIC DNA]</scope>
    <source>
        <strain evidence="2 3">ATCC 200175</strain>
    </source>
</reference>
<organism evidence="2 3">
    <name type="scientific">Paxillus involutus ATCC 200175</name>
    <dbReference type="NCBI Taxonomy" id="664439"/>
    <lineage>
        <taxon>Eukaryota</taxon>
        <taxon>Fungi</taxon>
        <taxon>Dikarya</taxon>
        <taxon>Basidiomycota</taxon>
        <taxon>Agaricomycotina</taxon>
        <taxon>Agaricomycetes</taxon>
        <taxon>Agaricomycetidae</taxon>
        <taxon>Boletales</taxon>
        <taxon>Paxilineae</taxon>
        <taxon>Paxillaceae</taxon>
        <taxon>Paxillus</taxon>
    </lineage>
</organism>
<accession>A0A0C9TKC7</accession>
<feature type="compositionally biased region" description="Basic and acidic residues" evidence="1">
    <location>
        <begin position="35"/>
        <end position="45"/>
    </location>
</feature>
<name>A0A0C9TKC7_PAXIN</name>
<protein>
    <submittedName>
        <fullName evidence="2">Uncharacterized protein</fullName>
    </submittedName>
</protein>
<feature type="compositionally biased region" description="Basic and acidic residues" evidence="1">
    <location>
        <begin position="56"/>
        <end position="69"/>
    </location>
</feature>
<feature type="compositionally biased region" description="Basic residues" evidence="1">
    <location>
        <begin position="46"/>
        <end position="55"/>
    </location>
</feature>
<dbReference type="EMBL" id="KN819656">
    <property type="protein sequence ID" value="KIJ08292.1"/>
    <property type="molecule type" value="Genomic_DNA"/>
</dbReference>
<dbReference type="Proteomes" id="UP000053647">
    <property type="component" value="Unassembled WGS sequence"/>
</dbReference>
<sequence length="203" mass="22372">MVDTASIVAARLRYAPTTKSNHYERTTSPPTAHPTDAHERHERTPRMHRMSKRRMHTTDESDSQGEKVGSRAGSRSSLFEIHSHVPRMGVEQGAFRSVPRAETAKMHAGRRKSGRSSHAVVFSSATTSKVFPLATIDTLRSSCLAHSTRLCKPDRTPQTESDSGQSGPLPLATITDHAEHKMSIVTPERDDRMAPSPSLRGDI</sequence>
<feature type="compositionally biased region" description="Basic and acidic residues" evidence="1">
    <location>
        <begin position="176"/>
        <end position="193"/>
    </location>
</feature>
<gene>
    <name evidence="2" type="ORF">PAXINDRAFT_18568</name>
</gene>
<dbReference type="AlphaFoldDB" id="A0A0C9TKC7"/>
<evidence type="ECO:0000256" key="1">
    <source>
        <dbReference type="SAM" id="MobiDB-lite"/>
    </source>
</evidence>
<reference evidence="3" key="2">
    <citation type="submission" date="2015-01" db="EMBL/GenBank/DDBJ databases">
        <title>Evolutionary Origins and Diversification of the Mycorrhizal Mutualists.</title>
        <authorList>
            <consortium name="DOE Joint Genome Institute"/>
            <consortium name="Mycorrhizal Genomics Consortium"/>
            <person name="Kohler A."/>
            <person name="Kuo A."/>
            <person name="Nagy L.G."/>
            <person name="Floudas D."/>
            <person name="Copeland A."/>
            <person name="Barry K.W."/>
            <person name="Cichocki N."/>
            <person name="Veneault-Fourrey C."/>
            <person name="LaButti K."/>
            <person name="Lindquist E.A."/>
            <person name="Lipzen A."/>
            <person name="Lundell T."/>
            <person name="Morin E."/>
            <person name="Murat C."/>
            <person name="Riley R."/>
            <person name="Ohm R."/>
            <person name="Sun H."/>
            <person name="Tunlid A."/>
            <person name="Henrissat B."/>
            <person name="Grigoriev I.V."/>
            <person name="Hibbett D.S."/>
            <person name="Martin F."/>
        </authorList>
    </citation>
    <scope>NUCLEOTIDE SEQUENCE [LARGE SCALE GENOMIC DNA]</scope>
    <source>
        <strain evidence="3">ATCC 200175</strain>
    </source>
</reference>
<feature type="region of interest" description="Disordered" evidence="1">
    <location>
        <begin position="151"/>
        <end position="203"/>
    </location>
</feature>
<evidence type="ECO:0000313" key="2">
    <source>
        <dbReference type="EMBL" id="KIJ08292.1"/>
    </source>
</evidence>
<dbReference type="HOGENOM" id="CLU_1349315_0_0_1"/>
<keyword evidence="3" id="KW-1185">Reference proteome</keyword>
<evidence type="ECO:0000313" key="3">
    <source>
        <dbReference type="Proteomes" id="UP000053647"/>
    </source>
</evidence>